<evidence type="ECO:0000256" key="8">
    <source>
        <dbReference type="SAM" id="SignalP"/>
    </source>
</evidence>
<evidence type="ECO:0000256" key="2">
    <source>
        <dbReference type="ARBA" id="ARBA00022448"/>
    </source>
</evidence>
<keyword evidence="6" id="KW-0472">Membrane</keyword>
<dbReference type="PANTHER" id="PTHR15071:SF0">
    <property type="entry name" value="MANNOSE 6-PHOSPHATE RECEPTOR-LIKE PROTEIN 1"/>
    <property type="match status" value="1"/>
</dbReference>
<feature type="non-terminal residue" evidence="10">
    <location>
        <position position="1"/>
    </location>
</feature>
<dbReference type="GO" id="GO:0000139">
    <property type="term" value="C:Golgi membrane"/>
    <property type="evidence" value="ECO:0007669"/>
    <property type="project" value="UniProtKB-SubCell"/>
</dbReference>
<keyword evidence="4 8" id="KW-0732">Signal</keyword>
<dbReference type="PROSITE" id="PS51914">
    <property type="entry name" value="MRH"/>
    <property type="match status" value="1"/>
</dbReference>
<organism evidence="10 11">
    <name type="scientific">Candidula unifasciata</name>
    <dbReference type="NCBI Taxonomy" id="100452"/>
    <lineage>
        <taxon>Eukaryota</taxon>
        <taxon>Metazoa</taxon>
        <taxon>Spiralia</taxon>
        <taxon>Lophotrochozoa</taxon>
        <taxon>Mollusca</taxon>
        <taxon>Gastropoda</taxon>
        <taxon>Heterobranchia</taxon>
        <taxon>Euthyneura</taxon>
        <taxon>Panpulmonata</taxon>
        <taxon>Eupulmonata</taxon>
        <taxon>Stylommatophora</taxon>
        <taxon>Helicina</taxon>
        <taxon>Helicoidea</taxon>
        <taxon>Geomitridae</taxon>
        <taxon>Candidula</taxon>
    </lineage>
</organism>
<gene>
    <name evidence="10" type="ORF">CUNI_LOCUS18591</name>
</gene>
<proteinExistence type="predicted"/>
<protein>
    <recommendedName>
        <fullName evidence="9">MRH domain-containing protein</fullName>
    </recommendedName>
</protein>
<keyword evidence="2" id="KW-0813">Transport</keyword>
<comment type="subcellular location">
    <subcellularLocation>
        <location evidence="1">Endomembrane system</location>
    </subcellularLocation>
</comment>
<keyword evidence="3" id="KW-0812">Transmembrane</keyword>
<accession>A0A8S3ZUG2</accession>
<feature type="signal peptide" evidence="8">
    <location>
        <begin position="1"/>
        <end position="20"/>
    </location>
</feature>
<feature type="chain" id="PRO_5035919173" description="MRH domain-containing protein" evidence="8">
    <location>
        <begin position="21"/>
        <end position="186"/>
    </location>
</feature>
<evidence type="ECO:0000256" key="1">
    <source>
        <dbReference type="ARBA" id="ARBA00004308"/>
    </source>
</evidence>
<evidence type="ECO:0000256" key="3">
    <source>
        <dbReference type="ARBA" id="ARBA00022692"/>
    </source>
</evidence>
<dbReference type="EMBL" id="CAJHNH020005868">
    <property type="protein sequence ID" value="CAG5133033.1"/>
    <property type="molecule type" value="Genomic_DNA"/>
</dbReference>
<evidence type="ECO:0000259" key="9">
    <source>
        <dbReference type="PROSITE" id="PS51914"/>
    </source>
</evidence>
<dbReference type="GO" id="GO:0005802">
    <property type="term" value="C:trans-Golgi network"/>
    <property type="evidence" value="ECO:0007669"/>
    <property type="project" value="TreeGrafter"/>
</dbReference>
<reference evidence="10" key="1">
    <citation type="submission" date="2021-04" db="EMBL/GenBank/DDBJ databases">
        <authorList>
            <consortium name="Molecular Ecology Group"/>
        </authorList>
    </citation>
    <scope>NUCLEOTIDE SEQUENCE</scope>
</reference>
<evidence type="ECO:0000313" key="10">
    <source>
        <dbReference type="EMBL" id="CAG5133033.1"/>
    </source>
</evidence>
<dbReference type="GO" id="GO:0010008">
    <property type="term" value="C:endosome membrane"/>
    <property type="evidence" value="ECO:0007669"/>
    <property type="project" value="UniProtKB-SubCell"/>
</dbReference>
<evidence type="ECO:0000256" key="6">
    <source>
        <dbReference type="ARBA" id="ARBA00023136"/>
    </source>
</evidence>
<dbReference type="AlphaFoldDB" id="A0A8S3ZUG2"/>
<dbReference type="Proteomes" id="UP000678393">
    <property type="component" value="Unassembled WGS sequence"/>
</dbReference>
<feature type="domain" description="MRH" evidence="9">
    <location>
        <begin position="28"/>
        <end position="165"/>
    </location>
</feature>
<sequence>MKLALLALLVCCLAYAKVQAQNVCVQRNSCSCVFPDKRVVDLSPLAFNNGTPRWSNLWDTYYTSRYSFNPCYNFTENNCTGVSVCRFDGVFYTNVGSQQSASFVTNSTNGHQAIIYNSTDSSNKTRTTRVELVCIYEGPDTLTVVGETDPNYYVRVYSHARITLLCLAITSPPPHGYCCTNSFSLT</sequence>
<dbReference type="PANTHER" id="PTHR15071">
    <property type="entry name" value="MANNOSE-6-PHOSPHATE RECEPTOR FAMILY MEMBER"/>
    <property type="match status" value="1"/>
</dbReference>
<dbReference type="SUPFAM" id="SSF50911">
    <property type="entry name" value="Mannose 6-phosphate receptor domain"/>
    <property type="match status" value="1"/>
</dbReference>
<evidence type="ECO:0000256" key="4">
    <source>
        <dbReference type="ARBA" id="ARBA00022729"/>
    </source>
</evidence>
<evidence type="ECO:0000256" key="5">
    <source>
        <dbReference type="ARBA" id="ARBA00022989"/>
    </source>
</evidence>
<dbReference type="OrthoDB" id="29460at2759"/>
<comment type="caution">
    <text evidence="10">The sequence shown here is derived from an EMBL/GenBank/DDBJ whole genome shotgun (WGS) entry which is preliminary data.</text>
</comment>
<name>A0A8S3ZUG2_9EUPU</name>
<evidence type="ECO:0000256" key="7">
    <source>
        <dbReference type="ARBA" id="ARBA00023157"/>
    </source>
</evidence>
<keyword evidence="11" id="KW-1185">Reference proteome</keyword>
<keyword evidence="7" id="KW-1015">Disulfide bond</keyword>
<dbReference type="Gene3D" id="2.70.130.10">
    <property type="entry name" value="Mannose-6-phosphate receptor binding domain"/>
    <property type="match status" value="1"/>
</dbReference>
<keyword evidence="5" id="KW-1133">Transmembrane helix</keyword>
<dbReference type="InterPro" id="IPR009011">
    <property type="entry name" value="Man6P_isomerase_rcpt-bd_dom_sf"/>
</dbReference>
<evidence type="ECO:0000313" key="11">
    <source>
        <dbReference type="Proteomes" id="UP000678393"/>
    </source>
</evidence>
<dbReference type="InterPro" id="IPR044865">
    <property type="entry name" value="MRH_dom"/>
</dbReference>